<dbReference type="EMBL" id="JAQQDR010000009">
    <property type="protein sequence ID" value="MFM0241370.1"/>
    <property type="molecule type" value="Genomic_DNA"/>
</dbReference>
<gene>
    <name evidence="3" type="ORF">PQR03_24850</name>
</gene>
<dbReference type="Pfam" id="PF08378">
    <property type="entry name" value="NERD"/>
    <property type="match status" value="1"/>
</dbReference>
<feature type="domain" description="NERD" evidence="1">
    <location>
        <begin position="16"/>
        <end position="128"/>
    </location>
</feature>
<name>A0ABW9BNR1_9BURK</name>
<dbReference type="Gene3D" id="3.40.50.300">
    <property type="entry name" value="P-loop containing nucleotide triphosphate hydrolases"/>
    <property type="match status" value="2"/>
</dbReference>
<dbReference type="Proteomes" id="UP001629274">
    <property type="component" value="Unassembled WGS sequence"/>
</dbReference>
<dbReference type="InterPro" id="IPR011528">
    <property type="entry name" value="NERD"/>
</dbReference>
<dbReference type="InterPro" id="IPR000212">
    <property type="entry name" value="DNA_helicase_UvrD/REP"/>
</dbReference>
<dbReference type="PANTHER" id="PTHR11070:SF3">
    <property type="entry name" value="DNA 3'-5' HELICASE"/>
    <property type="match status" value="1"/>
</dbReference>
<dbReference type="SUPFAM" id="SSF52540">
    <property type="entry name" value="P-loop containing nucleoside triphosphate hydrolases"/>
    <property type="match status" value="1"/>
</dbReference>
<dbReference type="InterPro" id="IPR027785">
    <property type="entry name" value="UvrD-like_helicase_C"/>
</dbReference>
<evidence type="ECO:0000259" key="2">
    <source>
        <dbReference type="Pfam" id="PF13538"/>
    </source>
</evidence>
<dbReference type="RefSeq" id="WP_408263055.1">
    <property type="nucleotide sequence ID" value="NZ_JAQQCK010000009.1"/>
</dbReference>
<protein>
    <submittedName>
        <fullName evidence="3">NERD domain-containing protein</fullName>
    </submittedName>
</protein>
<evidence type="ECO:0000313" key="4">
    <source>
        <dbReference type="Proteomes" id="UP001629274"/>
    </source>
</evidence>
<sequence>MSKLLPTNPPPRTPRSEMKVREALARVDDIVILHSVAWQGVRRGKQADGEADFIVLIPKKGIAILEVKGGAIEVANGRWCSTDREGIQHGIKNPFEQAKDSKYALIAYLKDIDSSLSRVPIVHGVVFPDVVFAGTLGMNAPQQLVVDKNGLSDIGVGLDRLFQYWSASGEMTRAQLARISDLLAPTATLLPPLLEALETANRGIVELTQQQIETLNGLRRHRRAIILGGAGTGKTVLAVDKACRLAGEGRRVALVCFNSLLRSEIANLFPQQNIEVHTFHGFVREWMRTAKLPMPRNVDDEWYRSSAVARLLEAVTIVDKRYDALLIDEAQDFAPDWLDACEATVSTDGILYAFADARQDLYQRSWEPRSQAITFELTVNCRNTRPIAKLVASIFGDEIHDRGVDGPAPVFLAATRSSEIVILCRRTADDLLTREGLLPNQISVLSDSRDMVRQLRESMVADLPFCGAGEFGIVAETIYRFKGLEREVVIVALSSAVDVTAARELLYVGFSRARAALWVIASGETIAQLRRFDKNGETSEFSRQVS</sequence>
<dbReference type="InterPro" id="IPR027417">
    <property type="entry name" value="P-loop_NTPase"/>
</dbReference>
<evidence type="ECO:0000313" key="3">
    <source>
        <dbReference type="EMBL" id="MFM0241370.1"/>
    </source>
</evidence>
<reference evidence="3 4" key="1">
    <citation type="journal article" date="2024" name="Chem. Sci.">
        <title>Discovery of megapolipeptins by genome mining of a Burkholderiales bacteria collection.</title>
        <authorList>
            <person name="Paulo B.S."/>
            <person name="Recchia M.J.J."/>
            <person name="Lee S."/>
            <person name="Fergusson C.H."/>
            <person name="Romanowski S.B."/>
            <person name="Hernandez A."/>
            <person name="Krull N."/>
            <person name="Liu D.Y."/>
            <person name="Cavanagh H."/>
            <person name="Bos A."/>
            <person name="Gray C.A."/>
            <person name="Murphy B.T."/>
            <person name="Linington R.G."/>
            <person name="Eustaquio A.S."/>
        </authorList>
    </citation>
    <scope>NUCLEOTIDE SEQUENCE [LARGE SCALE GENOMIC DNA]</scope>
    <source>
        <strain evidence="3 4">RL17-351-BIE-A</strain>
    </source>
</reference>
<dbReference type="Pfam" id="PF13538">
    <property type="entry name" value="UvrD_C_2"/>
    <property type="match status" value="1"/>
</dbReference>
<proteinExistence type="predicted"/>
<dbReference type="PANTHER" id="PTHR11070">
    <property type="entry name" value="UVRD / RECB / PCRA DNA HELICASE FAMILY MEMBER"/>
    <property type="match status" value="1"/>
</dbReference>
<keyword evidence="4" id="KW-1185">Reference proteome</keyword>
<dbReference type="Pfam" id="PF13245">
    <property type="entry name" value="AAA_19"/>
    <property type="match status" value="1"/>
</dbReference>
<accession>A0ABW9BNR1</accession>
<feature type="domain" description="UvrD-like helicase C-terminal" evidence="2">
    <location>
        <begin position="473"/>
        <end position="520"/>
    </location>
</feature>
<organism evidence="3 4">
    <name type="scientific">Paraburkholderia phytofirmans</name>
    <dbReference type="NCBI Taxonomy" id="261302"/>
    <lineage>
        <taxon>Bacteria</taxon>
        <taxon>Pseudomonadati</taxon>
        <taxon>Pseudomonadota</taxon>
        <taxon>Betaproteobacteria</taxon>
        <taxon>Burkholderiales</taxon>
        <taxon>Burkholderiaceae</taxon>
        <taxon>Paraburkholderia</taxon>
    </lineage>
</organism>
<evidence type="ECO:0000259" key="1">
    <source>
        <dbReference type="Pfam" id="PF08378"/>
    </source>
</evidence>
<comment type="caution">
    <text evidence="3">The sequence shown here is derived from an EMBL/GenBank/DDBJ whole genome shotgun (WGS) entry which is preliminary data.</text>
</comment>